<sequence>MLNAQAALRAGGSAVGRGGGAGAVLRGACATALGRPSSEPTDDGEIITAVDGSNGESETKPDWLATDFTVTAQTKWMDKTDGRLDNADGDLAALMAGTTPYQQAQAKRLDKMDGDLAALMAGTTLYQQAQTKKLERLEKMRQDLAAVRAGTTEYQQEEASKVRALEDWRLSIMSMAKFSCVLLVAGGASVQLFM</sequence>
<reference evidence="1 2" key="1">
    <citation type="journal article" date="2018" name="Plant J.">
        <title>Genome sequences of Chlorella sorokiniana UTEX 1602 and Micractinium conductrix SAG 241.80: implications to maltose excretion by a green alga.</title>
        <authorList>
            <person name="Arriola M.B."/>
            <person name="Velmurugan N."/>
            <person name="Zhang Y."/>
            <person name="Plunkett M.H."/>
            <person name="Hondzo H."/>
            <person name="Barney B.M."/>
        </authorList>
    </citation>
    <scope>NUCLEOTIDE SEQUENCE [LARGE SCALE GENOMIC DNA]</scope>
    <source>
        <strain evidence="2">UTEX 1602</strain>
    </source>
</reference>
<dbReference type="EMBL" id="LHPG02000008">
    <property type="protein sequence ID" value="PRW56835.1"/>
    <property type="molecule type" value="Genomic_DNA"/>
</dbReference>
<comment type="caution">
    <text evidence="1">The sequence shown here is derived from an EMBL/GenBank/DDBJ whole genome shotgun (WGS) entry which is preliminary data.</text>
</comment>
<keyword evidence="2" id="KW-1185">Reference proteome</keyword>
<evidence type="ECO:0000313" key="1">
    <source>
        <dbReference type="EMBL" id="PRW56835.1"/>
    </source>
</evidence>
<name>A0A2P6TRZ4_CHLSO</name>
<evidence type="ECO:0000313" key="2">
    <source>
        <dbReference type="Proteomes" id="UP000239899"/>
    </source>
</evidence>
<proteinExistence type="predicted"/>
<dbReference type="AlphaFoldDB" id="A0A2P6TRZ4"/>
<accession>A0A2P6TRZ4</accession>
<organism evidence="1 2">
    <name type="scientific">Chlorella sorokiniana</name>
    <name type="common">Freshwater green alga</name>
    <dbReference type="NCBI Taxonomy" id="3076"/>
    <lineage>
        <taxon>Eukaryota</taxon>
        <taxon>Viridiplantae</taxon>
        <taxon>Chlorophyta</taxon>
        <taxon>core chlorophytes</taxon>
        <taxon>Trebouxiophyceae</taxon>
        <taxon>Chlorellales</taxon>
        <taxon>Chlorellaceae</taxon>
        <taxon>Chlorella clade</taxon>
        <taxon>Chlorella</taxon>
    </lineage>
</organism>
<gene>
    <name evidence="1" type="ORF">C2E21_4636</name>
</gene>
<protein>
    <submittedName>
        <fullName evidence="1">Peptidase M23</fullName>
    </submittedName>
</protein>
<dbReference type="Proteomes" id="UP000239899">
    <property type="component" value="Unassembled WGS sequence"/>
</dbReference>